<comment type="caution">
    <text evidence="2">The sequence shown here is derived from an EMBL/GenBank/DDBJ whole genome shotgun (WGS) entry which is preliminary data.</text>
</comment>
<keyword evidence="3" id="KW-1185">Reference proteome</keyword>
<keyword evidence="1" id="KW-0732">Signal</keyword>
<sequence>MQKTILAGTAAALALALPAAASAQDVAAGAEVETTVEMDANQQAAYDAWPADRRAAYDAWSPDLQVYFWSLTPAQQRGWWALTDEQRARVYAMTPQQRSTAWAQIAAQMGGTAATRNPSANTAAAASASGNMRFVQSTMVQDAPPPAEEYPVCGAQIQDNCINPREAGKNYGNVPLDYWPGRPASEIDGPLPAQRPND</sequence>
<dbReference type="Proteomes" id="UP000444401">
    <property type="component" value="Unassembled WGS sequence"/>
</dbReference>
<feature type="signal peptide" evidence="1">
    <location>
        <begin position="1"/>
        <end position="23"/>
    </location>
</feature>
<evidence type="ECO:0000313" key="2">
    <source>
        <dbReference type="EMBL" id="MXO67833.1"/>
    </source>
</evidence>
<name>A0ABW9UTV2_9SPHN</name>
<evidence type="ECO:0000313" key="3">
    <source>
        <dbReference type="Proteomes" id="UP000444401"/>
    </source>
</evidence>
<organism evidence="2 3">
    <name type="scientific">Pelagerythrobacter marinus</name>
    <dbReference type="NCBI Taxonomy" id="538382"/>
    <lineage>
        <taxon>Bacteria</taxon>
        <taxon>Pseudomonadati</taxon>
        <taxon>Pseudomonadota</taxon>
        <taxon>Alphaproteobacteria</taxon>
        <taxon>Sphingomonadales</taxon>
        <taxon>Erythrobacteraceae</taxon>
        <taxon>Pelagerythrobacter</taxon>
    </lineage>
</organism>
<proteinExistence type="predicted"/>
<feature type="chain" id="PRO_5045617500" evidence="1">
    <location>
        <begin position="24"/>
        <end position="198"/>
    </location>
</feature>
<dbReference type="RefSeq" id="WP_160732458.1">
    <property type="nucleotide sequence ID" value="NZ_WTYO01000001.1"/>
</dbReference>
<reference evidence="2 3" key="1">
    <citation type="submission" date="2019-12" db="EMBL/GenBank/DDBJ databases">
        <title>Genomic-based taxomic classification of the family Erythrobacteraceae.</title>
        <authorList>
            <person name="Xu L."/>
        </authorList>
    </citation>
    <scope>NUCLEOTIDE SEQUENCE [LARGE SCALE GENOMIC DNA]</scope>
    <source>
        <strain evidence="2 3">H32</strain>
    </source>
</reference>
<evidence type="ECO:0000256" key="1">
    <source>
        <dbReference type="SAM" id="SignalP"/>
    </source>
</evidence>
<dbReference type="EMBL" id="WTYO01000001">
    <property type="protein sequence ID" value="MXO67833.1"/>
    <property type="molecule type" value="Genomic_DNA"/>
</dbReference>
<accession>A0ABW9UTV2</accession>
<gene>
    <name evidence="2" type="ORF">GRI72_03165</name>
</gene>
<protein>
    <submittedName>
        <fullName evidence="2">Uncharacterized protein</fullName>
    </submittedName>
</protein>